<dbReference type="EMBL" id="VCDI01000003">
    <property type="protein sequence ID" value="TLU72466.1"/>
    <property type="molecule type" value="Genomic_DNA"/>
</dbReference>
<dbReference type="InterPro" id="IPR007730">
    <property type="entry name" value="SPOR-like_dom"/>
</dbReference>
<dbReference type="Pfam" id="PF05036">
    <property type="entry name" value="SPOR"/>
    <property type="match status" value="1"/>
</dbReference>
<comment type="caution">
    <text evidence="4">The sequence shown here is derived from an EMBL/GenBank/DDBJ whole genome shotgun (WGS) entry which is preliminary data.</text>
</comment>
<evidence type="ECO:0000313" key="5">
    <source>
        <dbReference type="Proteomes" id="UP000305654"/>
    </source>
</evidence>
<evidence type="ECO:0000256" key="2">
    <source>
        <dbReference type="SAM" id="Phobius"/>
    </source>
</evidence>
<dbReference type="Gene3D" id="3.30.70.1070">
    <property type="entry name" value="Sporulation related repeat"/>
    <property type="match status" value="1"/>
</dbReference>
<dbReference type="RefSeq" id="WP_138325928.1">
    <property type="nucleotide sequence ID" value="NZ_VCDI01000003.1"/>
</dbReference>
<evidence type="ECO:0000259" key="3">
    <source>
        <dbReference type="PROSITE" id="PS51724"/>
    </source>
</evidence>
<name>A0A5R9JAR9_9PROT</name>
<dbReference type="AlphaFoldDB" id="A0A5R9JAR9"/>
<feature type="domain" description="SPOR" evidence="3">
    <location>
        <begin position="187"/>
        <end position="276"/>
    </location>
</feature>
<dbReference type="OrthoDB" id="8479416at2"/>
<keyword evidence="5" id="KW-1185">Reference proteome</keyword>
<dbReference type="InterPro" id="IPR036680">
    <property type="entry name" value="SPOR-like_sf"/>
</dbReference>
<evidence type="ECO:0000313" key="4">
    <source>
        <dbReference type="EMBL" id="TLU72466.1"/>
    </source>
</evidence>
<dbReference type="PROSITE" id="PS51724">
    <property type="entry name" value="SPOR"/>
    <property type="match status" value="1"/>
</dbReference>
<proteinExistence type="predicted"/>
<sequence length="276" mass="28092">MTPVDEDRALDEEDGGRYGASDQRGREAMDPATRRLAIIAGGIGLLLAILVGGWAFGGRHAGSIPVIEAAAGPVRLKPVDAGGMQALGAQAPPPVNGNGREALAPGPEAPRPEALQAEVDAARRAADQGSGDAVAAPPKVSRQSPAATTPPPILPGAPDKASEQPAPARDLRTDVLPAPAAGSASTGGASGGIAIQLAAVDSHDAAQAEWKRLSGRHPGLFTPEIDGGKTPEVLRADRDGHAIYRLRMRGFGSQAAALSFCRQARAQDVACTVADF</sequence>
<gene>
    <name evidence="4" type="ORF">FE263_10375</name>
</gene>
<evidence type="ECO:0000256" key="1">
    <source>
        <dbReference type="SAM" id="MobiDB-lite"/>
    </source>
</evidence>
<dbReference type="GO" id="GO:0042834">
    <property type="term" value="F:peptidoglycan binding"/>
    <property type="evidence" value="ECO:0007669"/>
    <property type="project" value="InterPro"/>
</dbReference>
<dbReference type="Proteomes" id="UP000305654">
    <property type="component" value="Unassembled WGS sequence"/>
</dbReference>
<keyword evidence="2" id="KW-1133">Transmembrane helix</keyword>
<feature type="region of interest" description="Disordered" evidence="1">
    <location>
        <begin position="1"/>
        <end position="29"/>
    </location>
</feature>
<protein>
    <submittedName>
        <fullName evidence="4">SPOR domain-containing protein</fullName>
    </submittedName>
</protein>
<keyword evidence="2" id="KW-0812">Transmembrane</keyword>
<reference evidence="4 5" key="1">
    <citation type="submission" date="2019-05" db="EMBL/GenBank/DDBJ databases">
        <authorList>
            <person name="Pankratov T."/>
            <person name="Grouzdev D."/>
        </authorList>
    </citation>
    <scope>NUCLEOTIDE SEQUENCE [LARGE SCALE GENOMIC DNA]</scope>
    <source>
        <strain evidence="4 5">KEBCLARHB70R</strain>
    </source>
</reference>
<keyword evidence="2" id="KW-0472">Membrane</keyword>
<feature type="transmembrane region" description="Helical" evidence="2">
    <location>
        <begin position="36"/>
        <end position="56"/>
    </location>
</feature>
<organism evidence="4 5">
    <name type="scientific">Lichenicoccus roseus</name>
    <dbReference type="NCBI Taxonomy" id="2683649"/>
    <lineage>
        <taxon>Bacteria</taxon>
        <taxon>Pseudomonadati</taxon>
        <taxon>Pseudomonadota</taxon>
        <taxon>Alphaproteobacteria</taxon>
        <taxon>Acetobacterales</taxon>
        <taxon>Acetobacteraceae</taxon>
        <taxon>Lichenicoccus</taxon>
    </lineage>
</organism>
<accession>A0A5R9JAR9</accession>
<feature type="region of interest" description="Disordered" evidence="1">
    <location>
        <begin position="86"/>
        <end position="168"/>
    </location>
</feature>